<gene>
    <name evidence="1" type="ORF">Glove_109g402</name>
</gene>
<dbReference type="Proteomes" id="UP000266861">
    <property type="component" value="Unassembled WGS sequence"/>
</dbReference>
<sequence>MFINKIYIKLGCKWDFENHQWERYRNSEVALKRFDNFMKIHLKIYNEYVASIQFYGITQDPETHSYRWF</sequence>
<comment type="caution">
    <text evidence="1">The sequence shown here is derived from an EMBL/GenBank/DDBJ whole genome shotgun (WGS) entry which is preliminary data.</text>
</comment>
<reference evidence="1 2" key="1">
    <citation type="submission" date="2018-08" db="EMBL/GenBank/DDBJ databases">
        <title>Genome and evolution of the arbuscular mycorrhizal fungus Diversispora epigaea (formerly Glomus versiforme) and its bacterial endosymbionts.</title>
        <authorList>
            <person name="Sun X."/>
            <person name="Fei Z."/>
            <person name="Harrison M."/>
        </authorList>
    </citation>
    <scope>NUCLEOTIDE SEQUENCE [LARGE SCALE GENOMIC DNA]</scope>
    <source>
        <strain evidence="1 2">IT104</strain>
    </source>
</reference>
<evidence type="ECO:0000313" key="2">
    <source>
        <dbReference type="Proteomes" id="UP000266861"/>
    </source>
</evidence>
<dbReference type="AlphaFoldDB" id="A0A397J562"/>
<evidence type="ECO:0000313" key="1">
    <source>
        <dbReference type="EMBL" id="RHZ82547.1"/>
    </source>
</evidence>
<dbReference type="EMBL" id="PQFF01000102">
    <property type="protein sequence ID" value="RHZ82547.1"/>
    <property type="molecule type" value="Genomic_DNA"/>
</dbReference>
<proteinExistence type="predicted"/>
<accession>A0A397J562</accession>
<name>A0A397J562_9GLOM</name>
<protein>
    <submittedName>
        <fullName evidence="1">Uncharacterized protein</fullName>
    </submittedName>
</protein>
<organism evidence="1 2">
    <name type="scientific">Diversispora epigaea</name>
    <dbReference type="NCBI Taxonomy" id="1348612"/>
    <lineage>
        <taxon>Eukaryota</taxon>
        <taxon>Fungi</taxon>
        <taxon>Fungi incertae sedis</taxon>
        <taxon>Mucoromycota</taxon>
        <taxon>Glomeromycotina</taxon>
        <taxon>Glomeromycetes</taxon>
        <taxon>Diversisporales</taxon>
        <taxon>Diversisporaceae</taxon>
        <taxon>Diversispora</taxon>
    </lineage>
</organism>
<keyword evidence="2" id="KW-1185">Reference proteome</keyword>